<evidence type="ECO:0000313" key="2">
    <source>
        <dbReference type="EMBL" id="CCK69928.1"/>
    </source>
</evidence>
<reference evidence="2 3" key="1">
    <citation type="journal article" date="2011" name="Proc. Natl. Acad. Sci. U.S.A.">
        <title>Evolutionary erosion of yeast sex chromosomes by mating-type switching accidents.</title>
        <authorList>
            <person name="Gordon J.L."/>
            <person name="Armisen D."/>
            <person name="Proux-Wera E."/>
            <person name="Oheigeartaigh S.S."/>
            <person name="Byrne K.P."/>
            <person name="Wolfe K.H."/>
        </authorList>
    </citation>
    <scope>NUCLEOTIDE SEQUENCE [LARGE SCALE GENOMIC DNA]</scope>
    <source>
        <strain evidence="3">ATCC MYA-139 / BCRC 22969 / CBS 8797 / CCRC 22969 / KCTC 17520 / NBRC 10181 / NCYC 3082</strain>
    </source>
</reference>
<sequence>MRLDESQMEEAAQRCVLLLLRWTIRALQLAVPLVQRFSSAHPTLFLYLALFAMVYTSAVVLRNVLGLVRRTMWLLFAVVCAAVYLRGAEQFLVVDLPEQLEQAWRAVQWIYGPATSQTPRTAAHN</sequence>
<keyword evidence="1" id="KW-0472">Membrane</keyword>
<dbReference type="HOGENOM" id="CLU_1992957_0_0_1"/>
<dbReference type="KEGG" id="kng:KNAG_0D01770"/>
<name>J7RK89_HUIN7</name>
<keyword evidence="1" id="KW-1133">Transmembrane helix</keyword>
<dbReference type="RefSeq" id="XP_022464174.1">
    <property type="nucleotide sequence ID" value="XM_022607594.1"/>
</dbReference>
<gene>
    <name evidence="2" type="primary">KNAG0D01770</name>
    <name evidence="2" type="ordered locus">KNAG_0D01770</name>
</gene>
<dbReference type="Proteomes" id="UP000006310">
    <property type="component" value="Chromosome 4"/>
</dbReference>
<dbReference type="AlphaFoldDB" id="J7RK89"/>
<feature type="transmembrane region" description="Helical" evidence="1">
    <location>
        <begin position="44"/>
        <end position="65"/>
    </location>
</feature>
<dbReference type="EMBL" id="HE978317">
    <property type="protein sequence ID" value="CCK69928.1"/>
    <property type="molecule type" value="Genomic_DNA"/>
</dbReference>
<dbReference type="eggNOG" id="ENOG502SA02">
    <property type="taxonomic scope" value="Eukaryota"/>
</dbReference>
<evidence type="ECO:0000256" key="1">
    <source>
        <dbReference type="SAM" id="Phobius"/>
    </source>
</evidence>
<reference evidence="3" key="2">
    <citation type="submission" date="2012-08" db="EMBL/GenBank/DDBJ databases">
        <title>Genome sequence of Kazachstania naganishii.</title>
        <authorList>
            <person name="Gordon J.L."/>
            <person name="Armisen D."/>
            <person name="Proux-Wera E."/>
            <person name="OhEigeartaigh S.S."/>
            <person name="Byrne K.P."/>
            <person name="Wolfe K.H."/>
        </authorList>
    </citation>
    <scope>NUCLEOTIDE SEQUENCE [LARGE SCALE GENOMIC DNA]</scope>
    <source>
        <strain evidence="3">ATCC MYA-139 / BCRC 22969 / CBS 8797 / CCRC 22969 / KCTC 17520 / NBRC 10181 / NCYC 3082</strain>
    </source>
</reference>
<keyword evidence="3" id="KW-1185">Reference proteome</keyword>
<evidence type="ECO:0000313" key="3">
    <source>
        <dbReference type="Proteomes" id="UP000006310"/>
    </source>
</evidence>
<organism evidence="2 3">
    <name type="scientific">Huiozyma naganishii (strain ATCC MYA-139 / BCRC 22969 / CBS 8797 / KCTC 17520 / NBRC 10181 / NCYC 3082 / Yp74L-3)</name>
    <name type="common">Yeast</name>
    <name type="synonym">Kazachstania naganishii</name>
    <dbReference type="NCBI Taxonomy" id="1071383"/>
    <lineage>
        <taxon>Eukaryota</taxon>
        <taxon>Fungi</taxon>
        <taxon>Dikarya</taxon>
        <taxon>Ascomycota</taxon>
        <taxon>Saccharomycotina</taxon>
        <taxon>Saccharomycetes</taxon>
        <taxon>Saccharomycetales</taxon>
        <taxon>Saccharomycetaceae</taxon>
        <taxon>Huiozyma</taxon>
    </lineage>
</organism>
<dbReference type="OMA" id="TCIGIYM"/>
<keyword evidence="1" id="KW-0812">Transmembrane</keyword>
<dbReference type="GeneID" id="34525617"/>
<protein>
    <submittedName>
        <fullName evidence="2">Uncharacterized protein</fullName>
    </submittedName>
</protein>
<feature type="transmembrane region" description="Helical" evidence="1">
    <location>
        <begin position="72"/>
        <end position="88"/>
    </location>
</feature>
<accession>J7RK89</accession>
<proteinExistence type="predicted"/>